<feature type="compositionally biased region" description="Polar residues" evidence="1">
    <location>
        <begin position="122"/>
        <end position="137"/>
    </location>
</feature>
<dbReference type="AlphaFoldDB" id="A0A317W833"/>
<evidence type="ECO:0000313" key="4">
    <source>
        <dbReference type="Proteomes" id="UP000247233"/>
    </source>
</evidence>
<feature type="domain" description="BTB" evidence="2">
    <location>
        <begin position="44"/>
        <end position="103"/>
    </location>
</feature>
<dbReference type="InterPro" id="IPR000210">
    <property type="entry name" value="BTB/POZ_dom"/>
</dbReference>
<evidence type="ECO:0000313" key="3">
    <source>
        <dbReference type="EMBL" id="PWY81871.1"/>
    </source>
</evidence>
<dbReference type="InterPro" id="IPR011333">
    <property type="entry name" value="SKP1/BTB/POZ_sf"/>
</dbReference>
<dbReference type="Pfam" id="PF00651">
    <property type="entry name" value="BTB"/>
    <property type="match status" value="1"/>
</dbReference>
<protein>
    <recommendedName>
        <fullName evidence="2">BTB domain-containing protein</fullName>
    </recommendedName>
</protein>
<dbReference type="Gene3D" id="3.30.710.10">
    <property type="entry name" value="Potassium Channel Kv1.1, Chain A"/>
    <property type="match status" value="1"/>
</dbReference>
<dbReference type="OrthoDB" id="6359816at2759"/>
<dbReference type="CDD" id="cd18186">
    <property type="entry name" value="BTB_POZ_ZBTB_KLHL-like"/>
    <property type="match status" value="1"/>
</dbReference>
<sequence length="313" mass="35251">MDSACAKIDKAPLPDFWASFLASRASISTYQAMMKDELLTGQYYDMKITCEGFTFKVHRVIVCCQSRFFAAALRNDFKEAITQTIELPDDDLETVERVISYLYIQDYMSTGHIVPLSCTSDLQTGSVDPEETSNSPESDSHGHWTADPTAAEAYNNFRVYLAADKYGITSLKDLAAKRFALCARAHCETEAFLGLLPVVVSLLPPHDPKIQEIIADVISDHSSHFKSQEQIHEILKFGNIGQLVVLNLWRKGIDLRSKEEKDKGGYIARLGQKLDGRSSCRQCSKEFNVSLQGDEYERGIYRCSACRTRHSFF</sequence>
<dbReference type="PANTHER" id="PTHR47843:SF5">
    <property type="entry name" value="BTB_POZ DOMAIN PROTEIN"/>
    <property type="match status" value="1"/>
</dbReference>
<gene>
    <name evidence="3" type="ORF">BO70DRAFT_362307</name>
</gene>
<dbReference type="EMBL" id="MSFL01000013">
    <property type="protein sequence ID" value="PWY81871.1"/>
    <property type="molecule type" value="Genomic_DNA"/>
</dbReference>
<dbReference type="VEuPathDB" id="FungiDB:BO70DRAFT_362307"/>
<comment type="caution">
    <text evidence="3">The sequence shown here is derived from an EMBL/GenBank/DDBJ whole genome shotgun (WGS) entry which is preliminary data.</text>
</comment>
<dbReference type="PANTHER" id="PTHR47843">
    <property type="entry name" value="BTB DOMAIN-CONTAINING PROTEIN-RELATED"/>
    <property type="match status" value="1"/>
</dbReference>
<proteinExistence type="predicted"/>
<dbReference type="STRING" id="1448321.A0A317W833"/>
<keyword evidence="4" id="KW-1185">Reference proteome</keyword>
<organism evidence="3 4">
    <name type="scientific">Aspergillus heteromorphus CBS 117.55</name>
    <dbReference type="NCBI Taxonomy" id="1448321"/>
    <lineage>
        <taxon>Eukaryota</taxon>
        <taxon>Fungi</taxon>
        <taxon>Dikarya</taxon>
        <taxon>Ascomycota</taxon>
        <taxon>Pezizomycotina</taxon>
        <taxon>Eurotiomycetes</taxon>
        <taxon>Eurotiomycetidae</taxon>
        <taxon>Eurotiales</taxon>
        <taxon>Aspergillaceae</taxon>
        <taxon>Aspergillus</taxon>
        <taxon>Aspergillus subgen. Circumdati</taxon>
    </lineage>
</organism>
<dbReference type="GeneID" id="37065500"/>
<dbReference type="Proteomes" id="UP000247233">
    <property type="component" value="Unassembled WGS sequence"/>
</dbReference>
<evidence type="ECO:0000256" key="1">
    <source>
        <dbReference type="SAM" id="MobiDB-lite"/>
    </source>
</evidence>
<feature type="region of interest" description="Disordered" evidence="1">
    <location>
        <begin position="122"/>
        <end position="145"/>
    </location>
</feature>
<dbReference type="SUPFAM" id="SSF54695">
    <property type="entry name" value="POZ domain"/>
    <property type="match status" value="1"/>
</dbReference>
<dbReference type="RefSeq" id="XP_025399136.1">
    <property type="nucleotide sequence ID" value="XM_025543263.1"/>
</dbReference>
<reference evidence="3 4" key="1">
    <citation type="submission" date="2016-12" db="EMBL/GenBank/DDBJ databases">
        <title>The genomes of Aspergillus section Nigri reveals drivers in fungal speciation.</title>
        <authorList>
            <consortium name="DOE Joint Genome Institute"/>
            <person name="Vesth T.C."/>
            <person name="Nybo J."/>
            <person name="Theobald S."/>
            <person name="Brandl J."/>
            <person name="Frisvad J.C."/>
            <person name="Nielsen K.F."/>
            <person name="Lyhne E.K."/>
            <person name="Kogle M.E."/>
            <person name="Kuo A."/>
            <person name="Riley R."/>
            <person name="Clum A."/>
            <person name="Nolan M."/>
            <person name="Lipzen A."/>
            <person name="Salamov A."/>
            <person name="Henrissat B."/>
            <person name="Wiebenga A."/>
            <person name="De Vries R.P."/>
            <person name="Grigoriev I.V."/>
            <person name="Mortensen U.H."/>
            <person name="Andersen M.R."/>
            <person name="Baker S.E."/>
        </authorList>
    </citation>
    <scope>NUCLEOTIDE SEQUENCE [LARGE SCALE GENOMIC DNA]</scope>
    <source>
        <strain evidence="3 4">CBS 117.55</strain>
    </source>
</reference>
<evidence type="ECO:0000259" key="2">
    <source>
        <dbReference type="PROSITE" id="PS50097"/>
    </source>
</evidence>
<accession>A0A317W833</accession>
<name>A0A317W833_9EURO</name>
<dbReference type="PROSITE" id="PS50097">
    <property type="entry name" value="BTB"/>
    <property type="match status" value="1"/>
</dbReference>